<dbReference type="KEGG" id="nmo:Nmlp_1746"/>
<dbReference type="HOGENOM" id="CLU_2839462_0_0_2"/>
<keyword evidence="2" id="KW-1185">Reference proteome</keyword>
<evidence type="ECO:0000313" key="2">
    <source>
        <dbReference type="Proteomes" id="UP000011867"/>
    </source>
</evidence>
<gene>
    <name evidence="1" type="ordered locus">Nmlp_1746</name>
</gene>
<proteinExistence type="predicted"/>
<dbReference type="OrthoDB" id="200453at2157"/>
<sequence>MEDISSMAVGETVRNVRDDDREYRVVEKETSSVGKINAVIVEPVDGGESERVRIPQTEWGDTWTA</sequence>
<name>M1XPL5_NATM8</name>
<dbReference type="eggNOG" id="arCOG11982">
    <property type="taxonomic scope" value="Archaea"/>
</dbReference>
<reference evidence="1 2" key="1">
    <citation type="journal article" date="2013" name="Genome Announc.">
        <title>Genome of the haloarchaeon Natronomonas moolapensis, a neutrophilic member of a previously haloalkaliphilic genus.</title>
        <authorList>
            <person name="Dyall-Smith M.L."/>
            <person name="Pfeiffer F."/>
            <person name="Oberwinkler T."/>
            <person name="Klee K."/>
            <person name="Rampp M."/>
            <person name="Palm P."/>
            <person name="Gross K."/>
            <person name="Schuster S.C."/>
            <person name="Oesterhelt D."/>
        </authorList>
    </citation>
    <scope>NUCLEOTIDE SEQUENCE [LARGE SCALE GENOMIC DNA]</scope>
    <source>
        <strain evidence="2">DSM 18674 / JCM 14361 / 8.8.11</strain>
    </source>
</reference>
<dbReference type="RefSeq" id="WP_015408767.1">
    <property type="nucleotide sequence ID" value="NC_020388.1"/>
</dbReference>
<dbReference type="EMBL" id="HF582854">
    <property type="protein sequence ID" value="CCQ35936.1"/>
    <property type="molecule type" value="Genomic_DNA"/>
</dbReference>
<dbReference type="Proteomes" id="UP000011867">
    <property type="component" value="Chromosome"/>
</dbReference>
<dbReference type="AlphaFoldDB" id="M1XPL5"/>
<organism evidence="1 2">
    <name type="scientific">Natronomonas moolapensis (strain DSM 18674 / CECT 7526 / JCM 14361 / 8.8.11)</name>
    <dbReference type="NCBI Taxonomy" id="268739"/>
    <lineage>
        <taxon>Archaea</taxon>
        <taxon>Methanobacteriati</taxon>
        <taxon>Methanobacteriota</taxon>
        <taxon>Stenosarchaea group</taxon>
        <taxon>Halobacteria</taxon>
        <taxon>Halobacteriales</taxon>
        <taxon>Natronomonadaceae</taxon>
        <taxon>Natronomonas</taxon>
    </lineage>
</organism>
<protein>
    <submittedName>
        <fullName evidence="1">Uncharacterized protein</fullName>
    </submittedName>
</protein>
<dbReference type="GeneID" id="14650884"/>
<accession>M1XPL5</accession>
<evidence type="ECO:0000313" key="1">
    <source>
        <dbReference type="EMBL" id="CCQ35936.1"/>
    </source>
</evidence>